<organism evidence="2 3">
    <name type="scientific">Heligmosomoides polygyrus</name>
    <name type="common">Parasitic roundworm</name>
    <dbReference type="NCBI Taxonomy" id="6339"/>
    <lineage>
        <taxon>Eukaryota</taxon>
        <taxon>Metazoa</taxon>
        <taxon>Ecdysozoa</taxon>
        <taxon>Nematoda</taxon>
        <taxon>Chromadorea</taxon>
        <taxon>Rhabditida</taxon>
        <taxon>Rhabditina</taxon>
        <taxon>Rhabditomorpha</taxon>
        <taxon>Strongyloidea</taxon>
        <taxon>Heligmosomidae</taxon>
        <taxon>Heligmosomoides</taxon>
    </lineage>
</organism>
<protein>
    <submittedName>
        <fullName evidence="3">Endo/exonuclease/phosphatase domain-containing protein</fullName>
    </submittedName>
</protein>
<dbReference type="WBParaSite" id="HPBE_0002042801-mRNA-1">
    <property type="protein sequence ID" value="HPBE_0002042801-mRNA-1"/>
    <property type="gene ID" value="HPBE_0002042801"/>
</dbReference>
<gene>
    <name evidence="1" type="ORF">HPBE_LOCUS20427</name>
</gene>
<reference evidence="1 2" key="1">
    <citation type="submission" date="2018-11" db="EMBL/GenBank/DDBJ databases">
        <authorList>
            <consortium name="Pathogen Informatics"/>
        </authorList>
    </citation>
    <scope>NUCLEOTIDE SEQUENCE [LARGE SCALE GENOMIC DNA]</scope>
</reference>
<dbReference type="AlphaFoldDB" id="A0A183GDT1"/>
<dbReference type="EMBL" id="UZAH01032138">
    <property type="protein sequence ID" value="VDP19877.1"/>
    <property type="molecule type" value="Genomic_DNA"/>
</dbReference>
<evidence type="ECO:0000313" key="1">
    <source>
        <dbReference type="EMBL" id="VDP19877.1"/>
    </source>
</evidence>
<accession>A0A3P8AYI4</accession>
<dbReference type="Gene3D" id="3.60.10.10">
    <property type="entry name" value="Endonuclease/exonuclease/phosphatase"/>
    <property type="match status" value="1"/>
</dbReference>
<reference evidence="3" key="2">
    <citation type="submission" date="2019-09" db="UniProtKB">
        <authorList>
            <consortium name="WormBaseParasite"/>
        </authorList>
    </citation>
    <scope>IDENTIFICATION</scope>
</reference>
<dbReference type="Proteomes" id="UP000050761">
    <property type="component" value="Unassembled WGS sequence"/>
</dbReference>
<evidence type="ECO:0000313" key="2">
    <source>
        <dbReference type="Proteomes" id="UP000050761"/>
    </source>
</evidence>
<name>A0A183GDT1_HELPZ</name>
<dbReference type="SUPFAM" id="SSF56219">
    <property type="entry name" value="DNase I-like"/>
    <property type="match status" value="1"/>
</dbReference>
<proteinExistence type="predicted"/>
<dbReference type="InterPro" id="IPR036691">
    <property type="entry name" value="Endo/exonu/phosph_ase_sf"/>
</dbReference>
<evidence type="ECO:0000313" key="3">
    <source>
        <dbReference type="WBParaSite" id="HPBE_0002042801-mRNA-1"/>
    </source>
</evidence>
<sequence>MLKDGTLVIRGEKVPSRNVGGVGFIQARQKNISIINCYSPTSAADEAKMNAFYEQMEVVIDSEKSFYKFVVGDFNARMEKAVEDEYRIGNTGSDHRLLRAKIRFDHKTEKSACYRSMRKKHVYDETILDESLYHYDWRIEEDPTEDYELKRLHAYAQLASISRRTSFDRISTTTKKLLEERRELRLNPNATYLERLMANICCRKALQ</sequence>
<dbReference type="OrthoDB" id="5842234at2759"/>
<accession>A0A183GDT1</accession>
<keyword evidence="2" id="KW-1185">Reference proteome</keyword>